<dbReference type="OrthoDB" id="5865932at2759"/>
<dbReference type="InterPro" id="IPR045811">
    <property type="entry name" value="MTP_lip-bd"/>
</dbReference>
<proteinExistence type="predicted"/>
<evidence type="ECO:0000256" key="6">
    <source>
        <dbReference type="SAM" id="SignalP"/>
    </source>
</evidence>
<evidence type="ECO:0000313" key="8">
    <source>
        <dbReference type="EMBL" id="KAF7995715.1"/>
    </source>
</evidence>
<dbReference type="GO" id="GO:0005548">
    <property type="term" value="F:phospholipid transporter activity"/>
    <property type="evidence" value="ECO:0007669"/>
    <property type="project" value="InterPro"/>
</dbReference>
<feature type="chain" id="PRO_5033024166" description="Vitellogenin domain-containing protein" evidence="6">
    <location>
        <begin position="25"/>
        <end position="894"/>
    </location>
</feature>
<evidence type="ECO:0000256" key="1">
    <source>
        <dbReference type="ARBA" id="ARBA00004240"/>
    </source>
</evidence>
<evidence type="ECO:0000256" key="5">
    <source>
        <dbReference type="PROSITE-ProRule" id="PRU00557"/>
    </source>
</evidence>
<evidence type="ECO:0000259" key="7">
    <source>
        <dbReference type="PROSITE" id="PS51211"/>
    </source>
</evidence>
<name>A0A834XY69_APHGI</name>
<gene>
    <name evidence="8" type="ORF">HCN44_006822</name>
</gene>
<dbReference type="InterPro" id="IPR015816">
    <property type="entry name" value="Vitellinogen_b-sht_N"/>
</dbReference>
<dbReference type="Pfam" id="PF19444">
    <property type="entry name" value="MTP_lip_bd"/>
    <property type="match status" value="1"/>
</dbReference>
<dbReference type="PANTHER" id="PTHR13024:SF0">
    <property type="entry name" value="MICROSOMAL TRIACYLGLYCEROL TRANSFER PROTEIN"/>
    <property type="match status" value="1"/>
</dbReference>
<dbReference type="SUPFAM" id="SSF56968">
    <property type="entry name" value="Lipovitellin-phosvitin complex, beta-sheet shell regions"/>
    <property type="match status" value="1"/>
</dbReference>
<evidence type="ECO:0000313" key="9">
    <source>
        <dbReference type="Proteomes" id="UP000639338"/>
    </source>
</evidence>
<reference evidence="8 9" key="1">
    <citation type="submission" date="2020-08" db="EMBL/GenBank/DDBJ databases">
        <title>Aphidius gifuensis genome sequencing and assembly.</title>
        <authorList>
            <person name="Du Z."/>
        </authorList>
    </citation>
    <scope>NUCLEOTIDE SEQUENCE [LARGE SCALE GENOMIC DNA]</scope>
    <source>
        <strain evidence="8">YNYX2018</strain>
        <tissue evidence="8">Adults</tissue>
    </source>
</reference>
<dbReference type="PROSITE" id="PS51211">
    <property type="entry name" value="VITELLOGENIN"/>
    <property type="match status" value="1"/>
</dbReference>
<dbReference type="GO" id="GO:0005783">
    <property type="term" value="C:endoplasmic reticulum"/>
    <property type="evidence" value="ECO:0007669"/>
    <property type="project" value="UniProtKB-SubCell"/>
</dbReference>
<dbReference type="GO" id="GO:0005794">
    <property type="term" value="C:Golgi apparatus"/>
    <property type="evidence" value="ECO:0007669"/>
    <property type="project" value="TreeGrafter"/>
</dbReference>
<dbReference type="GO" id="GO:0042157">
    <property type="term" value="P:lipoprotein metabolic process"/>
    <property type="evidence" value="ECO:0007669"/>
    <property type="project" value="TreeGrafter"/>
</dbReference>
<dbReference type="Gene3D" id="2.30.230.10">
    <property type="entry name" value="Lipovitellin, beta-sheet shell regions, chain A"/>
    <property type="match status" value="1"/>
</dbReference>
<evidence type="ECO:0000256" key="3">
    <source>
        <dbReference type="ARBA" id="ARBA00022729"/>
    </source>
</evidence>
<dbReference type="Gene3D" id="1.25.10.20">
    <property type="entry name" value="Vitellinogen, superhelical"/>
    <property type="match status" value="1"/>
</dbReference>
<keyword evidence="4" id="KW-0256">Endoplasmic reticulum</keyword>
<keyword evidence="9" id="KW-1185">Reference proteome</keyword>
<dbReference type="Proteomes" id="UP000639338">
    <property type="component" value="Unassembled WGS sequence"/>
</dbReference>
<dbReference type="PANTHER" id="PTHR13024">
    <property type="entry name" value="MICROSOMAL TRIGLYCERIDE TRANSFER PROTEIN, LARGE SUBUNIT"/>
    <property type="match status" value="1"/>
</dbReference>
<dbReference type="GO" id="GO:0016323">
    <property type="term" value="C:basolateral plasma membrane"/>
    <property type="evidence" value="ECO:0007669"/>
    <property type="project" value="TreeGrafter"/>
</dbReference>
<evidence type="ECO:0000256" key="2">
    <source>
        <dbReference type="ARBA" id="ARBA00022448"/>
    </source>
</evidence>
<dbReference type="InterPro" id="IPR015819">
    <property type="entry name" value="Lipid_transp_b-sht_shell"/>
</dbReference>
<dbReference type="GO" id="GO:0008289">
    <property type="term" value="F:lipid binding"/>
    <property type="evidence" value="ECO:0007669"/>
    <property type="project" value="InterPro"/>
</dbReference>
<comment type="caution">
    <text evidence="5">Lacks conserved residue(s) required for the propagation of feature annotation.</text>
</comment>
<dbReference type="SUPFAM" id="SSF48431">
    <property type="entry name" value="Lipovitellin-phosvitin complex, superhelical domain"/>
    <property type="match status" value="1"/>
</dbReference>
<comment type="caution">
    <text evidence="8">The sequence shown here is derived from an EMBL/GenBank/DDBJ whole genome shotgun (WGS) entry which is preliminary data.</text>
</comment>
<keyword evidence="2" id="KW-0813">Transport</keyword>
<protein>
    <recommendedName>
        <fullName evidence="7">Vitellogenin domain-containing protein</fullName>
    </recommendedName>
</protein>
<dbReference type="AlphaFoldDB" id="A0A834XY69"/>
<feature type="signal peptide" evidence="6">
    <location>
        <begin position="1"/>
        <end position="24"/>
    </location>
</feature>
<accession>A0A834XY69</accession>
<sequence>MILLFKLFTVIIYITLIFGPNCQTAPAIVESIRGWTIGHGYKYEITTIVLSRESGITKSGGDVGFQLTGQITVNPVWQDPKDLETILLEIEFTSPQLWIKSRKAPEPEGFIEHSSKLDDASKKPIYILWNNGVIIKSYLGQEETISSSNLKRGIASIFQYRVHDGDYREYDSSGGCNVTYQTIEKSKIRKIKNYCDEISPAKKDEHPNPMLSVNLHSKRITDYKLNSALIPTYIHEFEQHELTLKIKTEVGSSVTSERILNEISIVKGKKIKAKNVNEALADLQPGYREIKMDLQIEPVTCPDTGCQTLEQAIDENREALEDSSLGTAKSAAAFLKLLPLSKEATADDWSRVLKSPRYRTVKTQLLDILGSAGSPTTHQIAMKILRQDDFGDDTERYLWALSMSPLPHPSVIKDILTRSEETLQNDKVSETLAMTAGAMARQTNNPAIIEKTRISLELGLDTCTGDDCRLRFLRGLKNLKSKNSIPILIDYINKGTKLTSIVAWQTLGSLDDKYITDKIKNLAKRTFFQIGGSKKDSTIRTLAADIILNNRPSIDDLKEFLEYLTHHDSMYEVRKYISQRLEQLADKDSSFKHKLNTAITEKSKSINNYHVMAHRGLSTAFTRQFLKSSTSNGSLVTIQEVNSGLLKRGIVDVVLNTKTQTELSVFSLGLFAGGLGNFVSSNNDNDIDDNNNEEDDIATAGMEIGLLGVGIRPFIFFSGQGELMGHVWSGTASEKTPAFQVIANLHHHRELIPLCSGFIADIEVDGALSFDLSGQIQLSLWSRNAQSLVQMNSGIAIRGGFKIKSELVQSKCEFALTIEPKLELSTDVDFSGQVNLCMKLTQPETSMKYQFYKVERIPGSRHKLRKTKRLVLPSPPKSYFLNKKNNEMCTQVFS</sequence>
<dbReference type="Pfam" id="PF01347">
    <property type="entry name" value="Vitellogenin_N"/>
    <property type="match status" value="1"/>
</dbReference>
<dbReference type="EMBL" id="JACMRX010000002">
    <property type="protein sequence ID" value="KAF7995715.1"/>
    <property type="molecule type" value="Genomic_DNA"/>
</dbReference>
<dbReference type="InterPro" id="IPR001747">
    <property type="entry name" value="Vitellogenin_N"/>
</dbReference>
<comment type="subcellular location">
    <subcellularLocation>
        <location evidence="1">Endoplasmic reticulum</location>
    </subcellularLocation>
</comment>
<dbReference type="InterPro" id="IPR039988">
    <property type="entry name" value="MTTP"/>
</dbReference>
<evidence type="ECO:0000256" key="4">
    <source>
        <dbReference type="ARBA" id="ARBA00022824"/>
    </source>
</evidence>
<dbReference type="SMART" id="SM00638">
    <property type="entry name" value="LPD_N"/>
    <property type="match status" value="1"/>
</dbReference>
<organism evidence="8 9">
    <name type="scientific">Aphidius gifuensis</name>
    <name type="common">Parasitoid wasp</name>
    <dbReference type="NCBI Taxonomy" id="684658"/>
    <lineage>
        <taxon>Eukaryota</taxon>
        <taxon>Metazoa</taxon>
        <taxon>Ecdysozoa</taxon>
        <taxon>Arthropoda</taxon>
        <taxon>Hexapoda</taxon>
        <taxon>Insecta</taxon>
        <taxon>Pterygota</taxon>
        <taxon>Neoptera</taxon>
        <taxon>Endopterygota</taxon>
        <taxon>Hymenoptera</taxon>
        <taxon>Apocrita</taxon>
        <taxon>Ichneumonoidea</taxon>
        <taxon>Braconidae</taxon>
        <taxon>Aphidiinae</taxon>
        <taxon>Aphidius</taxon>
    </lineage>
</organism>
<keyword evidence="3 6" id="KW-0732">Signal</keyword>
<feature type="domain" description="Vitellogenin" evidence="7">
    <location>
        <begin position="35"/>
        <end position="665"/>
    </location>
</feature>
<dbReference type="InterPro" id="IPR011030">
    <property type="entry name" value="Lipovitellin_superhlx_dom"/>
</dbReference>